<name>A0A084JGT7_9CLOT</name>
<sequence>MLVLENLLYTKNHEWIRVEEDKAYIGVTDCAQKLLGDIVFVDLPSEDDEFSKGEAFSTIESVKAAEDIFMPASGNVLQVNEELTDNPILVNENAYDAWMICVELSNKDDLKDLLKAEEYEELCKDLCKEGE</sequence>
<evidence type="ECO:0000313" key="6">
    <source>
        <dbReference type="EMBL" id="KEZ88171.1"/>
    </source>
</evidence>
<protein>
    <recommendedName>
        <fullName evidence="3">Glycine cleavage system H protein</fullName>
    </recommendedName>
</protein>
<dbReference type="Gene3D" id="2.40.50.100">
    <property type="match status" value="1"/>
</dbReference>
<feature type="domain" description="Lipoyl-binding" evidence="5">
    <location>
        <begin position="22"/>
        <end position="103"/>
    </location>
</feature>
<dbReference type="GO" id="GO:0005829">
    <property type="term" value="C:cytosol"/>
    <property type="evidence" value="ECO:0007669"/>
    <property type="project" value="TreeGrafter"/>
</dbReference>
<dbReference type="EMBL" id="JPMD01000004">
    <property type="protein sequence ID" value="KEZ88171.1"/>
    <property type="molecule type" value="Genomic_DNA"/>
</dbReference>
<dbReference type="NCBIfam" id="NF002270">
    <property type="entry name" value="PRK01202.1"/>
    <property type="match status" value="1"/>
</dbReference>
<dbReference type="InterPro" id="IPR033753">
    <property type="entry name" value="GCV_H/Fam206"/>
</dbReference>
<dbReference type="AlphaFoldDB" id="A0A084JGT7"/>
<comment type="function">
    <text evidence="3">The glycine cleavage system catalyzes the degradation of glycine. The H protein shuttles the methylamine group of glycine from the P protein to the T protein.</text>
</comment>
<proteinExistence type="inferred from homology"/>
<dbReference type="NCBIfam" id="TIGR00527">
    <property type="entry name" value="gcvH"/>
    <property type="match status" value="1"/>
</dbReference>
<keyword evidence="7" id="KW-1185">Reference proteome</keyword>
<gene>
    <name evidence="3" type="primary">gcvH</name>
    <name evidence="6" type="ORF">IO99_03345</name>
</gene>
<dbReference type="GO" id="GO:0019464">
    <property type="term" value="P:glycine decarboxylation via glycine cleavage system"/>
    <property type="evidence" value="ECO:0007669"/>
    <property type="project" value="UniProtKB-UniRule"/>
</dbReference>
<dbReference type="GO" id="GO:0005960">
    <property type="term" value="C:glycine cleavage complex"/>
    <property type="evidence" value="ECO:0007669"/>
    <property type="project" value="InterPro"/>
</dbReference>
<dbReference type="Pfam" id="PF01597">
    <property type="entry name" value="GCV_H"/>
    <property type="match status" value="1"/>
</dbReference>
<comment type="subunit">
    <text evidence="3">The glycine cleavage system is composed of four proteins: P, T, L and H.</text>
</comment>
<dbReference type="SUPFAM" id="SSF51230">
    <property type="entry name" value="Single hybrid motif"/>
    <property type="match status" value="1"/>
</dbReference>
<dbReference type="InterPro" id="IPR003016">
    <property type="entry name" value="2-oxoA_DH_lipoyl-BS"/>
</dbReference>
<evidence type="ECO:0000259" key="5">
    <source>
        <dbReference type="PROSITE" id="PS50968"/>
    </source>
</evidence>
<organism evidence="6 7">
    <name type="scientific">Clostridium sulfidigenes</name>
    <dbReference type="NCBI Taxonomy" id="318464"/>
    <lineage>
        <taxon>Bacteria</taxon>
        <taxon>Bacillati</taxon>
        <taxon>Bacillota</taxon>
        <taxon>Clostridia</taxon>
        <taxon>Eubacteriales</taxon>
        <taxon>Clostridiaceae</taxon>
        <taxon>Clostridium</taxon>
    </lineage>
</organism>
<keyword evidence="2 3" id="KW-0450">Lipoyl</keyword>
<reference evidence="6 7" key="1">
    <citation type="submission" date="2014-07" db="EMBL/GenBank/DDBJ databases">
        <title>Draft genome of Clostridium sulfidigenes 113A isolated from sediments associated with methane hydrate from Krishna Godavari basin.</title>
        <authorList>
            <person name="Honkalas V.S."/>
            <person name="Dabir A.P."/>
            <person name="Arora P."/>
            <person name="Dhakephalkar P.K."/>
        </authorList>
    </citation>
    <scope>NUCLEOTIDE SEQUENCE [LARGE SCALE GENOMIC DNA]</scope>
    <source>
        <strain evidence="6 7">113A</strain>
    </source>
</reference>
<comment type="caution">
    <text evidence="6">The sequence shown here is derived from an EMBL/GenBank/DDBJ whole genome shotgun (WGS) entry which is preliminary data.</text>
</comment>
<feature type="modified residue" description="N6-lipoyllysine" evidence="3 4">
    <location>
        <position position="63"/>
    </location>
</feature>
<evidence type="ECO:0000313" key="7">
    <source>
        <dbReference type="Proteomes" id="UP000028542"/>
    </source>
</evidence>
<dbReference type="InterPro" id="IPR017453">
    <property type="entry name" value="GCV_H_sub"/>
</dbReference>
<dbReference type="STRING" id="318464.IO99_03345"/>
<dbReference type="InterPro" id="IPR000089">
    <property type="entry name" value="Biotin_lipoyl"/>
</dbReference>
<dbReference type="InterPro" id="IPR002930">
    <property type="entry name" value="GCV_H"/>
</dbReference>
<dbReference type="GO" id="GO:0009249">
    <property type="term" value="P:protein lipoylation"/>
    <property type="evidence" value="ECO:0007669"/>
    <property type="project" value="TreeGrafter"/>
</dbReference>
<dbReference type="PROSITE" id="PS50968">
    <property type="entry name" value="BIOTINYL_LIPOYL"/>
    <property type="match status" value="1"/>
</dbReference>
<dbReference type="Proteomes" id="UP000028542">
    <property type="component" value="Unassembled WGS sequence"/>
</dbReference>
<dbReference type="PANTHER" id="PTHR11715">
    <property type="entry name" value="GLYCINE CLEAVAGE SYSTEM H PROTEIN"/>
    <property type="match status" value="1"/>
</dbReference>
<evidence type="ECO:0000256" key="3">
    <source>
        <dbReference type="HAMAP-Rule" id="MF_00272"/>
    </source>
</evidence>
<dbReference type="PROSITE" id="PS00189">
    <property type="entry name" value="LIPOYL"/>
    <property type="match status" value="1"/>
</dbReference>
<evidence type="ECO:0000256" key="1">
    <source>
        <dbReference type="ARBA" id="ARBA00009249"/>
    </source>
</evidence>
<evidence type="ECO:0000256" key="4">
    <source>
        <dbReference type="PIRSR" id="PIRSR617453-50"/>
    </source>
</evidence>
<dbReference type="RefSeq" id="WP_035130183.1">
    <property type="nucleotide sequence ID" value="NZ_JBQHQR010000009.1"/>
</dbReference>
<accession>A0A084JGT7</accession>
<dbReference type="InterPro" id="IPR011053">
    <property type="entry name" value="Single_hybrid_motif"/>
</dbReference>
<evidence type="ECO:0000256" key="2">
    <source>
        <dbReference type="ARBA" id="ARBA00022823"/>
    </source>
</evidence>
<dbReference type="PANTHER" id="PTHR11715:SF3">
    <property type="entry name" value="GLYCINE CLEAVAGE SYSTEM H PROTEIN-RELATED"/>
    <property type="match status" value="1"/>
</dbReference>
<dbReference type="HAMAP" id="MF_00272">
    <property type="entry name" value="GcvH"/>
    <property type="match status" value="1"/>
</dbReference>
<dbReference type="eggNOG" id="COG0509">
    <property type="taxonomic scope" value="Bacteria"/>
</dbReference>
<comment type="similarity">
    <text evidence="1 3">Belongs to the GcvH family.</text>
</comment>
<dbReference type="CDD" id="cd06848">
    <property type="entry name" value="GCS_H"/>
    <property type="match status" value="1"/>
</dbReference>
<comment type="cofactor">
    <cofactor evidence="3">
        <name>(R)-lipoate</name>
        <dbReference type="ChEBI" id="CHEBI:83088"/>
    </cofactor>
    <text evidence="3">Binds 1 lipoyl cofactor covalently.</text>
</comment>